<dbReference type="EMBL" id="JAHDVG010000474">
    <property type="protein sequence ID" value="KAH1177155.1"/>
    <property type="molecule type" value="Genomic_DNA"/>
</dbReference>
<evidence type="ECO:0000313" key="3">
    <source>
        <dbReference type="Proteomes" id="UP000827986"/>
    </source>
</evidence>
<comment type="caution">
    <text evidence="2">The sequence shown here is derived from an EMBL/GenBank/DDBJ whole genome shotgun (WGS) entry which is preliminary data.</text>
</comment>
<organism evidence="2 3">
    <name type="scientific">Mauremys mutica</name>
    <name type="common">yellowpond turtle</name>
    <dbReference type="NCBI Taxonomy" id="74926"/>
    <lineage>
        <taxon>Eukaryota</taxon>
        <taxon>Metazoa</taxon>
        <taxon>Chordata</taxon>
        <taxon>Craniata</taxon>
        <taxon>Vertebrata</taxon>
        <taxon>Euteleostomi</taxon>
        <taxon>Archelosauria</taxon>
        <taxon>Testudinata</taxon>
        <taxon>Testudines</taxon>
        <taxon>Cryptodira</taxon>
        <taxon>Durocryptodira</taxon>
        <taxon>Testudinoidea</taxon>
        <taxon>Geoemydidae</taxon>
        <taxon>Geoemydinae</taxon>
        <taxon>Mauremys</taxon>
    </lineage>
</organism>
<reference evidence="2" key="1">
    <citation type="submission" date="2021-09" db="EMBL/GenBank/DDBJ databases">
        <title>The genome of Mauremys mutica provides insights into the evolution of semi-aquatic lifestyle.</title>
        <authorList>
            <person name="Gong S."/>
            <person name="Gao Y."/>
        </authorList>
    </citation>
    <scope>NUCLEOTIDE SEQUENCE</scope>
    <source>
        <strain evidence="2">MM-2020</strain>
        <tissue evidence="2">Muscle</tissue>
    </source>
</reference>
<protein>
    <submittedName>
        <fullName evidence="2">Uncharacterized protein</fullName>
    </submittedName>
</protein>
<evidence type="ECO:0000256" key="1">
    <source>
        <dbReference type="SAM" id="MobiDB-lite"/>
    </source>
</evidence>
<feature type="compositionally biased region" description="Polar residues" evidence="1">
    <location>
        <begin position="98"/>
        <end position="112"/>
    </location>
</feature>
<feature type="region of interest" description="Disordered" evidence="1">
    <location>
        <begin position="97"/>
        <end position="127"/>
    </location>
</feature>
<proteinExistence type="predicted"/>
<gene>
    <name evidence="2" type="ORF">KIL84_010857</name>
</gene>
<accession>A0A9D3XDQ9</accession>
<name>A0A9D3XDQ9_9SAUR</name>
<dbReference type="AlphaFoldDB" id="A0A9D3XDQ9"/>
<dbReference type="Proteomes" id="UP000827986">
    <property type="component" value="Unassembled WGS sequence"/>
</dbReference>
<keyword evidence="3" id="KW-1185">Reference proteome</keyword>
<sequence length="127" mass="13257">MASCETRACCFLLVGPLSYWRLGRLRKEHAATSPSAPSIRALSQPQAVLELLASPPLFTWLSAVWAGRAAPLQVPTGPVALLGCVGIPGGGCSMNVPAPQSQVEPSPAQEVSSRPGWVRGGMQPPCL</sequence>
<evidence type="ECO:0000313" key="2">
    <source>
        <dbReference type="EMBL" id="KAH1177155.1"/>
    </source>
</evidence>